<keyword evidence="6" id="KW-1185">Reference proteome</keyword>
<reference evidence="4 5" key="1">
    <citation type="journal article" date="2016" name="Virology">
        <title>The genomic content and context of auxiliary metabolic genes in marine cyanomyoviruses.</title>
        <authorList>
            <person name="Crummett L.T."/>
            <person name="Puxty R.J."/>
            <person name="Weihe C."/>
            <person name="Marston M.F."/>
            <person name="Martiny J.B."/>
        </authorList>
    </citation>
    <scope>NUCLEOTIDE SEQUENCE [LARGE SCALE GENOMIC DNA]</scope>
    <source>
        <strain evidence="1">0210CC35</strain>
        <strain evidence="2">0310NB44</strain>
        <strain evidence="3">1209TA19</strain>
    </source>
</reference>
<dbReference type="Pfam" id="PF24012">
    <property type="entry name" value="DUF7326"/>
    <property type="match status" value="1"/>
</dbReference>
<gene>
    <name evidence="1" type="ORF">C350210_067</name>
    <name evidence="2" type="ORF">N440310_067</name>
    <name evidence="3" type="ORF">T191209_067</name>
</gene>
<protein>
    <submittedName>
        <fullName evidence="2">Uncharacterized protein</fullName>
    </submittedName>
</protein>
<evidence type="ECO:0000313" key="3">
    <source>
        <dbReference type="EMBL" id="AOV61327.1"/>
    </source>
</evidence>
<dbReference type="Proteomes" id="UP000202158">
    <property type="component" value="Segment"/>
</dbReference>
<dbReference type="EMBL" id="KU686208">
    <property type="protein sequence ID" value="AOV61113.1"/>
    <property type="molecule type" value="Genomic_DNA"/>
</dbReference>
<accession>A0A1D8KQZ7</accession>
<dbReference type="Proteomes" id="UP000241975">
    <property type="component" value="Segment"/>
</dbReference>
<dbReference type="GeneID" id="30306137"/>
<organism evidence="2 5">
    <name type="scientific">Synechococcus phage S-CAM22</name>
    <dbReference type="NCBI Taxonomy" id="1883365"/>
    <lineage>
        <taxon>Viruses</taxon>
        <taxon>Duplodnaviria</taxon>
        <taxon>Heunggongvirae</taxon>
        <taxon>Uroviricota</taxon>
        <taxon>Caudoviricetes</taxon>
        <taxon>Pantevenvirales</taxon>
        <taxon>Kyanoviridae</taxon>
        <taxon>Alisovirus</taxon>
        <taxon>Alisovirus socal22</taxon>
    </lineage>
</organism>
<dbReference type="OrthoDB" id="27408at10239"/>
<dbReference type="EMBL" id="KU686207">
    <property type="protein sequence ID" value="AOV60899.1"/>
    <property type="molecule type" value="Genomic_DNA"/>
</dbReference>
<dbReference type="RefSeq" id="YP_009320979.1">
    <property type="nucleotide sequence ID" value="NC_031903.1"/>
</dbReference>
<evidence type="ECO:0000313" key="2">
    <source>
        <dbReference type="EMBL" id="AOV61113.1"/>
    </source>
</evidence>
<proteinExistence type="predicted"/>
<sequence>MTQTNDNIVMRDELQDAYINEIIDGMDLKDLIRIVYDNLEQNLEQYTVDELIEEVEEYYPHLLGNNQ</sequence>
<dbReference type="EMBL" id="KU686209">
    <property type="protein sequence ID" value="AOV61327.1"/>
    <property type="molecule type" value="Genomic_DNA"/>
</dbReference>
<dbReference type="Proteomes" id="UP000241089">
    <property type="component" value="Segment"/>
</dbReference>
<dbReference type="InterPro" id="IPR055750">
    <property type="entry name" value="DUF7326"/>
</dbReference>
<name>A0A1D8KQZ7_9CAUD</name>
<evidence type="ECO:0000313" key="4">
    <source>
        <dbReference type="Proteomes" id="UP000202158"/>
    </source>
</evidence>
<dbReference type="KEGG" id="vg:30306137"/>
<evidence type="ECO:0000313" key="1">
    <source>
        <dbReference type="EMBL" id="AOV60899.1"/>
    </source>
</evidence>
<evidence type="ECO:0000313" key="5">
    <source>
        <dbReference type="Proteomes" id="UP000241089"/>
    </source>
</evidence>
<evidence type="ECO:0000313" key="6">
    <source>
        <dbReference type="Proteomes" id="UP000241975"/>
    </source>
</evidence>